<accession>A0ACB1AI04</accession>
<evidence type="ECO:0000313" key="2">
    <source>
        <dbReference type="Proteomes" id="UP001497535"/>
    </source>
</evidence>
<gene>
    <name evidence="1" type="ORF">MENTE1834_LOCUS39007</name>
</gene>
<keyword evidence="2" id="KW-1185">Reference proteome</keyword>
<sequence>MRGKVMKNGVGKHSNCLAVGCDWQKGEIGAAPHRRPSTMRERIQFFFSALNALPCLTVVWRNTQQRS</sequence>
<proteinExistence type="predicted"/>
<name>A0ACB1AI04_MELEN</name>
<comment type="caution">
    <text evidence="1">The sequence shown here is derived from an EMBL/GenBank/DDBJ whole genome shotgun (WGS) entry which is preliminary data.</text>
</comment>
<evidence type="ECO:0000313" key="1">
    <source>
        <dbReference type="EMBL" id="CAK5091182.1"/>
    </source>
</evidence>
<reference evidence="1" key="1">
    <citation type="submission" date="2023-11" db="EMBL/GenBank/DDBJ databases">
        <authorList>
            <person name="Poullet M."/>
        </authorList>
    </citation>
    <scope>NUCLEOTIDE SEQUENCE</scope>
    <source>
        <strain evidence="1">E1834</strain>
    </source>
</reference>
<protein>
    <submittedName>
        <fullName evidence="1">Uncharacterized protein</fullName>
    </submittedName>
</protein>
<dbReference type="Proteomes" id="UP001497535">
    <property type="component" value="Unassembled WGS sequence"/>
</dbReference>
<dbReference type="EMBL" id="CAVMJV010000086">
    <property type="protein sequence ID" value="CAK5091182.1"/>
    <property type="molecule type" value="Genomic_DNA"/>
</dbReference>
<organism evidence="1 2">
    <name type="scientific">Meloidogyne enterolobii</name>
    <name type="common">Root-knot nematode worm</name>
    <name type="synonym">Meloidogyne mayaguensis</name>
    <dbReference type="NCBI Taxonomy" id="390850"/>
    <lineage>
        <taxon>Eukaryota</taxon>
        <taxon>Metazoa</taxon>
        <taxon>Ecdysozoa</taxon>
        <taxon>Nematoda</taxon>
        <taxon>Chromadorea</taxon>
        <taxon>Rhabditida</taxon>
        <taxon>Tylenchina</taxon>
        <taxon>Tylenchomorpha</taxon>
        <taxon>Tylenchoidea</taxon>
        <taxon>Meloidogynidae</taxon>
        <taxon>Meloidogyninae</taxon>
        <taxon>Meloidogyne</taxon>
    </lineage>
</organism>